<dbReference type="PANTHER" id="PTHR45266:SF3">
    <property type="entry name" value="OXALOACETATE DECARBOXYLASE ALPHA CHAIN"/>
    <property type="match status" value="1"/>
</dbReference>
<evidence type="ECO:0000256" key="5">
    <source>
        <dbReference type="ARBA" id="ARBA00023098"/>
    </source>
</evidence>
<dbReference type="UniPathway" id="UPA00094"/>
<dbReference type="PANTHER" id="PTHR45266">
    <property type="entry name" value="OXALOACETATE DECARBOXYLASE ALPHA CHAIN"/>
    <property type="match status" value="1"/>
</dbReference>
<evidence type="ECO:0000256" key="4">
    <source>
        <dbReference type="ARBA" id="ARBA00022832"/>
    </source>
</evidence>
<dbReference type="SUPFAM" id="SSF51230">
    <property type="entry name" value="Single hybrid motif"/>
    <property type="match status" value="1"/>
</dbReference>
<evidence type="ECO:0000256" key="1">
    <source>
        <dbReference type="ARBA" id="ARBA00005194"/>
    </source>
</evidence>
<accession>A0A511X2T7</accession>
<reference evidence="10 11" key="1">
    <citation type="submission" date="2019-07" db="EMBL/GenBank/DDBJ databases">
        <title>Whole genome shotgun sequence of Halolactibacillus alkaliphilus NBRC 103919.</title>
        <authorList>
            <person name="Hosoyama A."/>
            <person name="Uohara A."/>
            <person name="Ohji S."/>
            <person name="Ichikawa N."/>
        </authorList>
    </citation>
    <scope>NUCLEOTIDE SEQUENCE [LARGE SCALE GENOMIC DNA]</scope>
    <source>
        <strain evidence="10 11">NBRC 103919</strain>
    </source>
</reference>
<organism evidence="10 11">
    <name type="scientific">Halolactibacillus alkaliphilus</name>
    <dbReference type="NCBI Taxonomy" id="442899"/>
    <lineage>
        <taxon>Bacteria</taxon>
        <taxon>Bacillati</taxon>
        <taxon>Bacillota</taxon>
        <taxon>Bacilli</taxon>
        <taxon>Bacillales</taxon>
        <taxon>Bacillaceae</taxon>
        <taxon>Halolactibacillus</taxon>
    </lineage>
</organism>
<comment type="caution">
    <text evidence="10">The sequence shown here is derived from an EMBL/GenBank/DDBJ whole genome shotgun (WGS) entry which is preliminary data.</text>
</comment>
<comment type="function">
    <text evidence="8">This protein is a component of the acetyl coenzyme A carboxylase complex; first, biotin carboxylase catalyzes the carboxylation of the carrier protein and then the transcarboxylase transfers the carboxyl group to form malonyl-CoA.</text>
</comment>
<proteinExistence type="predicted"/>
<keyword evidence="6 8" id="KW-0275">Fatty acid biosynthesis</keyword>
<feature type="domain" description="Lipoyl-binding" evidence="9">
    <location>
        <begin position="80"/>
        <end position="156"/>
    </location>
</feature>
<dbReference type="InterPro" id="IPR000089">
    <property type="entry name" value="Biotin_lipoyl"/>
</dbReference>
<keyword evidence="4 8" id="KW-0276">Fatty acid metabolism</keyword>
<keyword evidence="5 8" id="KW-0443">Lipid metabolism</keyword>
<keyword evidence="3 8" id="KW-0444">Lipid biosynthesis</keyword>
<dbReference type="InterPro" id="IPR001882">
    <property type="entry name" value="Biotin_BS"/>
</dbReference>
<dbReference type="GO" id="GO:0009317">
    <property type="term" value="C:acetyl-CoA carboxylase complex"/>
    <property type="evidence" value="ECO:0007669"/>
    <property type="project" value="InterPro"/>
</dbReference>
<dbReference type="InterPro" id="IPR011053">
    <property type="entry name" value="Single_hybrid_motif"/>
</dbReference>
<dbReference type="NCBIfam" id="TIGR00531">
    <property type="entry name" value="BCCP"/>
    <property type="match status" value="1"/>
</dbReference>
<keyword evidence="7 8" id="KW-0092">Biotin</keyword>
<dbReference type="PROSITE" id="PS50968">
    <property type="entry name" value="BIOTINYL_LIPOYL"/>
    <property type="match status" value="1"/>
</dbReference>
<dbReference type="PRINTS" id="PR01071">
    <property type="entry name" value="ACOABIOTINCC"/>
</dbReference>
<dbReference type="EMBL" id="BJYE01000021">
    <property type="protein sequence ID" value="GEN57235.1"/>
    <property type="molecule type" value="Genomic_DNA"/>
</dbReference>
<dbReference type="PROSITE" id="PS00188">
    <property type="entry name" value="BIOTIN"/>
    <property type="match status" value="1"/>
</dbReference>
<dbReference type="OrthoDB" id="9811735at2"/>
<dbReference type="Pfam" id="PF00364">
    <property type="entry name" value="Biotin_lipoyl"/>
    <property type="match status" value="1"/>
</dbReference>
<evidence type="ECO:0000259" key="9">
    <source>
        <dbReference type="PROSITE" id="PS50968"/>
    </source>
</evidence>
<sequence length="158" mass="17630">MFTISELKQLIEALDQSTVNELSLEQEGQKLKLKKQMTSSMAPSQHPLVYQASPEPQSVPIQTQQEEEATDLNISEPAYDHVLKSPMVGTFYLQASPESEPYVRVGDVIGQNTTLCTIEAMKLFNEIEAEVDGEIVEILAENGELVEYNQPLFGIKTK</sequence>
<evidence type="ECO:0000256" key="2">
    <source>
        <dbReference type="ARBA" id="ARBA00017562"/>
    </source>
</evidence>
<evidence type="ECO:0000256" key="8">
    <source>
        <dbReference type="RuleBase" id="RU364072"/>
    </source>
</evidence>
<dbReference type="Gene3D" id="2.40.50.100">
    <property type="match status" value="1"/>
</dbReference>
<evidence type="ECO:0000256" key="6">
    <source>
        <dbReference type="ARBA" id="ARBA00023160"/>
    </source>
</evidence>
<comment type="pathway">
    <text evidence="1 8">Lipid metabolism; fatty acid biosynthesis.</text>
</comment>
<keyword evidence="11" id="KW-1185">Reference proteome</keyword>
<dbReference type="GO" id="GO:0006633">
    <property type="term" value="P:fatty acid biosynthetic process"/>
    <property type="evidence" value="ECO:0007669"/>
    <property type="project" value="UniProtKB-UniPathway"/>
</dbReference>
<dbReference type="AlphaFoldDB" id="A0A511X2T7"/>
<dbReference type="GO" id="GO:0003989">
    <property type="term" value="F:acetyl-CoA carboxylase activity"/>
    <property type="evidence" value="ECO:0007669"/>
    <property type="project" value="InterPro"/>
</dbReference>
<dbReference type="InterPro" id="IPR050709">
    <property type="entry name" value="Biotin_Carboxyl_Carrier/Decarb"/>
</dbReference>
<protein>
    <recommendedName>
        <fullName evidence="2 8">Biotin carboxyl carrier protein of acetyl-CoA carboxylase</fullName>
    </recommendedName>
</protein>
<evidence type="ECO:0000313" key="11">
    <source>
        <dbReference type="Proteomes" id="UP000321400"/>
    </source>
</evidence>
<dbReference type="CDD" id="cd06850">
    <property type="entry name" value="biotinyl_domain"/>
    <property type="match status" value="1"/>
</dbReference>
<dbReference type="RefSeq" id="WP_089800693.1">
    <property type="nucleotide sequence ID" value="NZ_BJYE01000021.1"/>
</dbReference>
<evidence type="ECO:0000256" key="3">
    <source>
        <dbReference type="ARBA" id="ARBA00022516"/>
    </source>
</evidence>
<evidence type="ECO:0000256" key="7">
    <source>
        <dbReference type="ARBA" id="ARBA00023267"/>
    </source>
</evidence>
<dbReference type="InterPro" id="IPR001249">
    <property type="entry name" value="AcCoA_biotinCC"/>
</dbReference>
<name>A0A511X2T7_9BACI</name>
<evidence type="ECO:0000313" key="10">
    <source>
        <dbReference type="EMBL" id="GEN57235.1"/>
    </source>
</evidence>
<dbReference type="STRING" id="442899.SAMN05720591_10725"/>
<gene>
    <name evidence="10" type="primary">accB</name>
    <name evidence="10" type="ORF">HAL01_16990</name>
</gene>
<dbReference type="Proteomes" id="UP000321400">
    <property type="component" value="Unassembled WGS sequence"/>
</dbReference>